<evidence type="ECO:0000256" key="15">
    <source>
        <dbReference type="HAMAP-Rule" id="MF_04000"/>
    </source>
</evidence>
<evidence type="ECO:0000256" key="14">
    <source>
        <dbReference type="ARBA" id="ARBA00093297"/>
    </source>
</evidence>
<dbReference type="InterPro" id="IPR027417">
    <property type="entry name" value="P-loop_NTPase"/>
</dbReference>
<feature type="region of interest" description="DNA-binding region" evidence="15">
    <location>
        <begin position="170"/>
        <end position="336"/>
    </location>
</feature>
<evidence type="ECO:0000256" key="5">
    <source>
        <dbReference type="ARBA" id="ARBA00022705"/>
    </source>
</evidence>
<dbReference type="Pfam" id="PF20450">
    <property type="entry name" value="PPV_E1_DBD"/>
    <property type="match status" value="1"/>
</dbReference>
<evidence type="ECO:0000256" key="10">
    <source>
        <dbReference type="ARBA" id="ARBA00023125"/>
    </source>
</evidence>
<organismHost>
    <name type="scientific">Homo sapiens</name>
    <name type="common">Human</name>
    <dbReference type="NCBI Taxonomy" id="9606"/>
</organismHost>
<dbReference type="InterPro" id="IPR016393">
    <property type="entry name" value="Rep_E1_papillomaV"/>
</dbReference>
<keyword evidence="4 15" id="KW-1048">Host nucleus</keyword>
<comment type="similarity">
    <text evidence="15 16">Belongs to the papillomaviridae E1 protein family.</text>
</comment>
<accession>A0A0P0ET50</accession>
<keyword evidence="8 15" id="KW-0347">Helicase</keyword>
<dbReference type="GO" id="GO:0006260">
    <property type="term" value="P:DNA replication"/>
    <property type="evidence" value="ECO:0007669"/>
    <property type="project" value="UniProtKB-UniRule"/>
</dbReference>
<evidence type="ECO:0000256" key="17">
    <source>
        <dbReference type="SAM" id="MobiDB-lite"/>
    </source>
</evidence>
<comment type="catalytic activity">
    <reaction evidence="12 15">
        <text>Couples ATP hydrolysis with the unwinding of duplex DNA by translocating in the 3'-5' direction.</text>
        <dbReference type="EC" id="5.6.2.4"/>
    </reaction>
</comment>
<evidence type="ECO:0000256" key="4">
    <source>
        <dbReference type="ARBA" id="ARBA00022562"/>
    </source>
</evidence>
<dbReference type="Pfam" id="PF00524">
    <property type="entry name" value="PPV_E1_N"/>
    <property type="match status" value="1"/>
</dbReference>
<dbReference type="Pfam" id="PF00519">
    <property type="entry name" value="PPV_E1_C"/>
    <property type="match status" value="1"/>
</dbReference>
<dbReference type="GO" id="GO:0042025">
    <property type="term" value="C:host cell nucleus"/>
    <property type="evidence" value="ECO:0007669"/>
    <property type="project" value="UniProtKB-SubCell"/>
</dbReference>
<dbReference type="InterPro" id="IPR037102">
    <property type="entry name" value="Znf_lg_T-Ag_D1_dom_sf"/>
</dbReference>
<dbReference type="InterPro" id="IPR046832">
    <property type="entry name" value="PPV_E1_DBD"/>
</dbReference>
<proteinExistence type="inferred from homology"/>
<keyword evidence="3 15" id="KW-0597">Phosphoprotein</keyword>
<feature type="compositionally biased region" description="Low complexity" evidence="17">
    <location>
        <begin position="148"/>
        <end position="163"/>
    </location>
</feature>
<dbReference type="GO" id="GO:0005524">
    <property type="term" value="F:ATP binding"/>
    <property type="evidence" value="ECO:0007669"/>
    <property type="project" value="UniProtKB-UniRule"/>
</dbReference>
<evidence type="ECO:0000256" key="2">
    <source>
        <dbReference type="ARBA" id="ARBA00022518"/>
    </source>
</evidence>
<evidence type="ECO:0000256" key="13">
    <source>
        <dbReference type="ARBA" id="ARBA00048988"/>
    </source>
</evidence>
<dbReference type="GO" id="GO:0043138">
    <property type="term" value="F:3'-5' DNA helicase activity"/>
    <property type="evidence" value="ECO:0007669"/>
    <property type="project" value="UniProtKB-UniRule"/>
</dbReference>
<keyword evidence="11 15" id="KW-0413">Isomerase</keyword>
<name>A0A0P0ET50_HPV54</name>
<dbReference type="SUPFAM" id="SSF55464">
    <property type="entry name" value="Origin of replication-binding domain, RBD-like"/>
    <property type="match status" value="1"/>
</dbReference>
<feature type="modified residue" description="Phosphoserine; by host" evidence="15">
    <location>
        <position position="91"/>
    </location>
</feature>
<comment type="PTM">
    <text evidence="15">Phosphorylated.</text>
</comment>
<dbReference type="InterPro" id="IPR014000">
    <property type="entry name" value="PPV_DNA_helicase_E1_N"/>
</dbReference>
<feature type="region of interest" description="Disordered" evidence="17">
    <location>
        <begin position="148"/>
        <end position="170"/>
    </location>
</feature>
<sequence>MADNQGTEEEGTGCNGWFFVEAIVERKTGDIISDDEPEDVEDSGLDMVDFIDNNSISQVEGQENPQALLHAQQLQADVEAVQQLKRKYIGSPYVSPVANSEPCVEKDLSPRLGAISLGRRSAKAKRRLFDKAQPPPNGHTDVEAAVEVNTEGTEQTETEQVQTASGETSTDSLGRQQITELIHNTNIRVALFGMFKELYGLSFMDLARSFKSDRTVCTDWVIAAFGIYHGITEGFKTLLEPHCLYGHIQWLTCRWGMVLLLLTRFKCGKNRLTVGKCLGMLLNIPETQMLIDPPKLRTPAAALYWYRQGLSNASEIFGTPPEWLSRQTVIECSLADSQFDLSKMVQWAYDHNYVDDSIIALEYAKLADIDENAAAFLGSNCQAKYVKDCGTMCRHYLRAQKMQMTMAQWIKHRCDLVEEEGNWKEIVKFLRFQHVDFISFMIALKKFLQGIPKHNCILIYGPPDTGKSNFAMSLISFLGGAVLSYVNSSSHFWLEPLADAKIAMLDDATTQCWNYTDIYMRNALDGNPMCFDRKHRAMVQTKCPPLLVTSNINVSTDDRWRYLHSRVKCFCFPNRFPFDSNGNPVYDISNKNWKSFFKRSWSRLALNDNDNEEEEDNGDSSNTFRCVPGKASRPI</sequence>
<feature type="short sequence motif" description="Nuclear localization signal" evidence="15">
    <location>
        <begin position="85"/>
        <end position="87"/>
    </location>
</feature>
<protein>
    <recommendedName>
        <fullName evidence="15 16">Replication protein E1</fullName>
        <ecNumber evidence="15 16">5.6.2.4</ecNumber>
    </recommendedName>
    <alternativeName>
        <fullName evidence="15">ATP-dependent helicase E1</fullName>
    </alternativeName>
    <alternativeName>
        <fullName evidence="15">DNA 3'-5' helicase E1</fullName>
    </alternativeName>
</protein>
<evidence type="ECO:0000256" key="9">
    <source>
        <dbReference type="ARBA" id="ARBA00022840"/>
    </source>
</evidence>
<comment type="function">
    <text evidence="16">ATP-dependent DNA helicase required for initiation of viral DNA replication. It forms a complex with the viral E2 protein. The E1-E2 complex binds to the replication origin which contains binding sites for both proteins.</text>
</comment>
<feature type="short sequence motif" description="Nuclear export signal" evidence="15">
    <location>
        <begin position="108"/>
        <end position="117"/>
    </location>
</feature>
<evidence type="ECO:0000256" key="6">
    <source>
        <dbReference type="ARBA" id="ARBA00022741"/>
    </source>
</evidence>
<keyword evidence="5 15" id="KW-0235">DNA replication</keyword>
<comment type="caution">
    <text evidence="15">Lacks conserved residue(s) required for the propagation of feature annotation.</text>
</comment>
<evidence type="ECO:0000256" key="8">
    <source>
        <dbReference type="ARBA" id="ARBA00022806"/>
    </source>
</evidence>
<evidence type="ECO:0000256" key="11">
    <source>
        <dbReference type="ARBA" id="ARBA00023235"/>
    </source>
</evidence>
<evidence type="ECO:0000256" key="7">
    <source>
        <dbReference type="ARBA" id="ARBA00022801"/>
    </source>
</evidence>
<comment type="subcellular location">
    <subcellularLocation>
        <location evidence="1 15">Host nucleus</location>
    </subcellularLocation>
</comment>
<keyword evidence="15" id="KW-0832">Ubl conjugation</keyword>
<keyword evidence="6 15" id="KW-0547">Nucleotide-binding</keyword>
<feature type="region of interest" description="Disordered" evidence="17">
    <location>
        <begin position="610"/>
        <end position="635"/>
    </location>
</feature>
<dbReference type="HAMAP" id="MF_04000">
    <property type="entry name" value="PPV_E1"/>
    <property type="match status" value="1"/>
</dbReference>
<feature type="modified residue" description="Phosphoserine; by host" evidence="15">
    <location>
        <position position="95"/>
    </location>
</feature>
<dbReference type="InterPro" id="IPR046935">
    <property type="entry name" value="PPV_E1_DBD_sf"/>
</dbReference>
<dbReference type="PROSITE" id="PS51206">
    <property type="entry name" value="SF3_HELICASE_1"/>
    <property type="match status" value="1"/>
</dbReference>
<feature type="cross-link" description="Glycyl lysine isopeptide (Lys-Gly) (interchain with G-Cter in SUMO)" evidence="15">
    <location>
        <position position="542"/>
    </location>
</feature>
<comment type="subunit">
    <text evidence="15">Can form hexamers. Interacts with E2 protein; this interaction increases E1 DNA binding specificity. Interacts with host DNA polymerase subunit POLA2. Interacts with host single stranded DNA-binding protein RPA1. Interacts with host TOP1; this interaction stimulates the enzymatic activity of TOP1.</text>
</comment>
<feature type="modified residue" description="Phosphoserine; by host" evidence="15">
    <location>
        <position position="109"/>
    </location>
</feature>
<keyword evidence="15" id="KW-1017">Isopeptide bond</keyword>
<keyword evidence="7 15" id="KW-0378">Hydrolase</keyword>
<keyword evidence="9 15" id="KW-0067">ATP-binding</keyword>
<dbReference type="EMBL" id="KF436894">
    <property type="protein sequence ID" value="ALJ33059.1"/>
    <property type="molecule type" value="Genomic_DNA"/>
</dbReference>
<comment type="function">
    <text evidence="14 15">ATP-dependent DNA 3'-5' helicase required for initiation of viral DNA replication. It forms a complex with the viral E2 protein. The E1-E2 complex binds to the replication origin which contains binding sites for both proteins. During the initial step, a dimer of E1 interacts with a dimer of protein E2 leading to a complex that binds the viral origin of replication with high specificity. Then, a second dimer of E1 displaces the E2 dimer in an ATP-dependent manner to form the E1 tetramer. Following this, two E1 monomers are added to each half of the site, which results in the formation of two E1 trimers on the viral ori. Subsequently, two hexamers will be created. The double hexamer acts as a bi-directional helicase machinery and unwinds the viral DNA and then recruits the host DNA polymerase to start replication.</text>
</comment>
<feature type="binding site" evidence="15">
    <location>
        <begin position="461"/>
        <end position="468"/>
    </location>
    <ligand>
        <name>ATP</name>
        <dbReference type="ChEBI" id="CHEBI:30616"/>
    </ligand>
</feature>
<dbReference type="Gene3D" id="1.10.10.510">
    <property type="entry name" value="Zinc finger, large T-antigen D1 domain"/>
    <property type="match status" value="1"/>
</dbReference>
<gene>
    <name evidence="15 19" type="primary">E1</name>
</gene>
<evidence type="ECO:0000256" key="1">
    <source>
        <dbReference type="ARBA" id="ARBA00004147"/>
    </source>
</evidence>
<dbReference type="SUPFAM" id="SSF52540">
    <property type="entry name" value="P-loop containing nucleoside triphosphate hydrolases"/>
    <property type="match status" value="1"/>
</dbReference>
<dbReference type="Gene3D" id="3.40.1310.10">
    <property type="match status" value="1"/>
</dbReference>
<dbReference type="Gene3D" id="3.40.50.300">
    <property type="entry name" value="P-loop containing nucleotide triphosphate hydrolases"/>
    <property type="match status" value="1"/>
</dbReference>
<feature type="domain" description="SF3 helicase" evidence="18">
    <location>
        <begin position="435"/>
        <end position="585"/>
    </location>
</feature>
<evidence type="ECO:0000313" key="20">
    <source>
        <dbReference type="Proteomes" id="UP000173668"/>
    </source>
</evidence>
<keyword evidence="10 15" id="KW-0238">DNA-binding</keyword>
<evidence type="ECO:0000313" key="19">
    <source>
        <dbReference type="EMBL" id="ALJ33059.1"/>
    </source>
</evidence>
<comment type="catalytic activity">
    <reaction evidence="13 15 16">
        <text>ATP + H2O = ADP + phosphate + H(+)</text>
        <dbReference type="Rhea" id="RHEA:13065"/>
        <dbReference type="ChEBI" id="CHEBI:15377"/>
        <dbReference type="ChEBI" id="CHEBI:15378"/>
        <dbReference type="ChEBI" id="CHEBI:30616"/>
        <dbReference type="ChEBI" id="CHEBI:43474"/>
        <dbReference type="ChEBI" id="CHEBI:456216"/>
        <dbReference type="EC" id="5.6.2.4"/>
    </reaction>
</comment>
<evidence type="ECO:0000256" key="3">
    <source>
        <dbReference type="ARBA" id="ARBA00022553"/>
    </source>
</evidence>
<dbReference type="InterPro" id="IPR001177">
    <property type="entry name" value="PPV_DNA_helicase_E1_C"/>
</dbReference>
<dbReference type="Proteomes" id="UP000173668">
    <property type="component" value="Genome"/>
</dbReference>
<evidence type="ECO:0000259" key="18">
    <source>
        <dbReference type="PROSITE" id="PS51206"/>
    </source>
</evidence>
<evidence type="ECO:0000256" key="12">
    <source>
        <dbReference type="ARBA" id="ARBA00034617"/>
    </source>
</evidence>
<keyword evidence="2 15" id="KW-0244">Early protein</keyword>
<dbReference type="GO" id="GO:0003677">
    <property type="term" value="F:DNA binding"/>
    <property type="evidence" value="ECO:0007669"/>
    <property type="project" value="UniProtKB-UniRule"/>
</dbReference>
<organism evidence="19 20">
    <name type="scientific">Human papillomavirus type 54</name>
    <dbReference type="NCBI Taxonomy" id="1671798"/>
    <lineage>
        <taxon>Viruses</taxon>
        <taxon>Monodnaviria</taxon>
        <taxon>Shotokuvirae</taxon>
        <taxon>Cossaviricota</taxon>
        <taxon>Papovaviricetes</taxon>
        <taxon>Zurhausenvirales</taxon>
        <taxon>Papillomaviridae</taxon>
        <taxon>Firstpapillomavirinae</taxon>
        <taxon>Alphapapillomavirus</taxon>
        <taxon>Alphapapillomavirus 13</taxon>
    </lineage>
</organism>
<dbReference type="EC" id="5.6.2.4" evidence="15 16"/>
<evidence type="ECO:0000256" key="16">
    <source>
        <dbReference type="PIRNR" id="PIRNR003383"/>
    </source>
</evidence>
<dbReference type="InterPro" id="IPR014015">
    <property type="entry name" value="Helicase_SF3_DNA-vir"/>
</dbReference>
<dbReference type="PIRSF" id="PIRSF003383">
    <property type="entry name" value="Rep_E1_papillomaV"/>
    <property type="match status" value="1"/>
</dbReference>
<comment type="PTM">
    <text evidence="15">Sumoylated.</text>
</comment>
<reference evidence="19 20" key="1">
    <citation type="journal article" date="2013" name="Virology">
        <title>Human papillomavirus genome variants.</title>
        <authorList>
            <person name="Burk R.D."/>
            <person name="Harari A."/>
            <person name="Chen Z."/>
        </authorList>
    </citation>
    <scope>NUCLEOTIDE SEQUENCE [LARGE SCALE GENOMIC DNA]</scope>
    <source>
        <strain evidence="19">Qv18028</strain>
    </source>
</reference>
<dbReference type="GO" id="GO:0016887">
    <property type="term" value="F:ATP hydrolysis activity"/>
    <property type="evidence" value="ECO:0007669"/>
    <property type="project" value="RHEA"/>
</dbReference>